<comment type="similarity">
    <text evidence="1">In the C-terminal section; belongs to the transposase 35 family.</text>
</comment>
<comment type="similarity">
    <text evidence="2">In the N-terminal section; belongs to the transposase 2 family.</text>
</comment>
<evidence type="ECO:0000259" key="9">
    <source>
        <dbReference type="Pfam" id="PF01385"/>
    </source>
</evidence>
<evidence type="ECO:0000256" key="7">
    <source>
        <dbReference type="ARBA" id="ARBA00023172"/>
    </source>
</evidence>
<evidence type="ECO:0000256" key="8">
    <source>
        <dbReference type="SAM" id="Coils"/>
    </source>
</evidence>
<dbReference type="PANTHER" id="PTHR30405:SF25">
    <property type="entry name" value="RNA-GUIDED DNA ENDONUCLEASE INSQ-RELATED"/>
    <property type="match status" value="1"/>
</dbReference>
<keyword evidence="7" id="KW-0233">DNA recombination</keyword>
<feature type="domain" description="Cas12f1-like TNB" evidence="10">
    <location>
        <begin position="326"/>
        <end position="393"/>
    </location>
</feature>
<comment type="caution">
    <text evidence="12">The sequence shown here is derived from an EMBL/GenBank/DDBJ whole genome shotgun (WGS) entry which is preliminary data.</text>
</comment>
<dbReference type="GO" id="GO:0046872">
    <property type="term" value="F:metal ion binding"/>
    <property type="evidence" value="ECO:0007669"/>
    <property type="project" value="UniProtKB-KW"/>
</dbReference>
<dbReference type="OrthoDB" id="1551477at2"/>
<proteinExistence type="inferred from homology"/>
<dbReference type="AlphaFoldDB" id="A0A414NU43"/>
<dbReference type="NCBIfam" id="NF040570">
    <property type="entry name" value="guided_TnpB"/>
    <property type="match status" value="1"/>
</dbReference>
<evidence type="ECO:0000259" key="11">
    <source>
        <dbReference type="Pfam" id="PF12323"/>
    </source>
</evidence>
<keyword evidence="3" id="KW-0815">Transposition</keyword>
<evidence type="ECO:0000256" key="1">
    <source>
        <dbReference type="ARBA" id="ARBA00008761"/>
    </source>
</evidence>
<feature type="domain" description="Probable transposase IS891/IS1136/IS1341" evidence="9">
    <location>
        <begin position="197"/>
        <end position="315"/>
    </location>
</feature>
<evidence type="ECO:0000313" key="12">
    <source>
        <dbReference type="EMBL" id="RHF50349.1"/>
    </source>
</evidence>
<keyword evidence="6" id="KW-0238">DNA-binding</keyword>
<evidence type="ECO:0000259" key="10">
    <source>
        <dbReference type="Pfam" id="PF07282"/>
    </source>
</evidence>
<dbReference type="GO" id="GO:0032196">
    <property type="term" value="P:transposition"/>
    <property type="evidence" value="ECO:0007669"/>
    <property type="project" value="UniProtKB-KW"/>
</dbReference>
<dbReference type="Pfam" id="PF01385">
    <property type="entry name" value="OrfB_IS605"/>
    <property type="match status" value="1"/>
</dbReference>
<sequence>MRNLLKSFKTELRLTERQKDKVRRSLGICRFLANQYIARNIWLYRLYQRGVLDEKQRRFVTANDFDKYVNHVLKKKFPWIDQCGSKARKKILINAEQAFRRFFKGQAHFPRFKRKNQQNVKLYFPKNNKGDWTIWRHKIQIPTIGKVRLKEFGYLPQSVTIKNGHVSYEAGRYYVSVTAEIDEMSRYNNDLEASYHPQSDGIGVDLGVKSLAIVSDGRIFENINTSSRARRLEKRLRREQRRLSRKYEMRKRKGGSAATASANIAKKKLSVQRLHQRLANLRRNHENQVIHALVEQKPRFITVEDLNVTGMMKNRHLSKAVAQQRFYSFREKLRRKAEIIGIEFRIADRFYPSSKTCHACGHVHSGLKLKDRVYICPACGYTEDRDLNAALNLRDTKNYRIA</sequence>
<dbReference type="Pfam" id="PF07282">
    <property type="entry name" value="Cas12f1-like_TNB"/>
    <property type="match status" value="1"/>
</dbReference>
<evidence type="ECO:0000256" key="2">
    <source>
        <dbReference type="ARBA" id="ARBA00011044"/>
    </source>
</evidence>
<accession>A0A414NU43</accession>
<keyword evidence="8" id="KW-0175">Coiled coil</keyword>
<reference evidence="12 13" key="1">
    <citation type="submission" date="2018-08" db="EMBL/GenBank/DDBJ databases">
        <title>A genome reference for cultivated species of the human gut microbiota.</title>
        <authorList>
            <person name="Zou Y."/>
            <person name="Xue W."/>
            <person name="Luo G."/>
        </authorList>
    </citation>
    <scope>NUCLEOTIDE SEQUENCE [LARGE SCALE GENOMIC DNA]</scope>
    <source>
        <strain evidence="12 13">AM25-21AC</strain>
    </source>
</reference>
<feature type="coiled-coil region" evidence="8">
    <location>
        <begin position="222"/>
        <end position="284"/>
    </location>
</feature>
<dbReference type="Pfam" id="PF12323">
    <property type="entry name" value="HTH_OrfB_IS605"/>
    <property type="match status" value="1"/>
</dbReference>
<dbReference type="EMBL" id="QRHE01000019">
    <property type="protein sequence ID" value="RHF50349.1"/>
    <property type="molecule type" value="Genomic_DNA"/>
</dbReference>
<dbReference type="PANTHER" id="PTHR30405">
    <property type="entry name" value="TRANSPOSASE"/>
    <property type="match status" value="1"/>
</dbReference>
<dbReference type="InterPro" id="IPR010095">
    <property type="entry name" value="Cas12f1-like_TNB"/>
</dbReference>
<dbReference type="RefSeq" id="WP_118177056.1">
    <property type="nucleotide sequence ID" value="NZ_QRHE01000019.1"/>
</dbReference>
<evidence type="ECO:0000256" key="6">
    <source>
        <dbReference type="ARBA" id="ARBA00023125"/>
    </source>
</evidence>
<evidence type="ECO:0000256" key="4">
    <source>
        <dbReference type="ARBA" id="ARBA00022723"/>
    </source>
</evidence>
<protein>
    <submittedName>
        <fullName evidence="12">Transposase</fullName>
    </submittedName>
</protein>
<keyword evidence="4" id="KW-0479">Metal-binding</keyword>
<dbReference type="InterPro" id="IPR051399">
    <property type="entry name" value="RNA-guided_DNA_endo/Transpos"/>
</dbReference>
<name>A0A414NU43_9FIRM</name>
<evidence type="ECO:0000256" key="3">
    <source>
        <dbReference type="ARBA" id="ARBA00022578"/>
    </source>
</evidence>
<gene>
    <name evidence="12" type="ORF">DW674_11500</name>
</gene>
<feature type="domain" description="Transposase putative helix-turn-helix" evidence="11">
    <location>
        <begin position="1"/>
        <end position="45"/>
    </location>
</feature>
<dbReference type="InterPro" id="IPR001959">
    <property type="entry name" value="Transposase"/>
</dbReference>
<keyword evidence="5" id="KW-0862">Zinc</keyword>
<evidence type="ECO:0000313" key="13">
    <source>
        <dbReference type="Proteomes" id="UP000283442"/>
    </source>
</evidence>
<organism evidence="12 13">
    <name type="scientific">Mitsuokella multacida</name>
    <dbReference type="NCBI Taxonomy" id="52226"/>
    <lineage>
        <taxon>Bacteria</taxon>
        <taxon>Bacillati</taxon>
        <taxon>Bacillota</taxon>
        <taxon>Negativicutes</taxon>
        <taxon>Selenomonadales</taxon>
        <taxon>Selenomonadaceae</taxon>
        <taxon>Mitsuokella</taxon>
    </lineage>
</organism>
<dbReference type="GO" id="GO:0003677">
    <property type="term" value="F:DNA binding"/>
    <property type="evidence" value="ECO:0007669"/>
    <property type="project" value="UniProtKB-KW"/>
</dbReference>
<dbReference type="InterPro" id="IPR021027">
    <property type="entry name" value="Transposase_put_HTH"/>
</dbReference>
<dbReference type="Proteomes" id="UP000283442">
    <property type="component" value="Unassembled WGS sequence"/>
</dbReference>
<evidence type="ECO:0000256" key="5">
    <source>
        <dbReference type="ARBA" id="ARBA00022833"/>
    </source>
</evidence>
<dbReference type="GO" id="GO:0006310">
    <property type="term" value="P:DNA recombination"/>
    <property type="evidence" value="ECO:0007669"/>
    <property type="project" value="UniProtKB-KW"/>
</dbReference>